<dbReference type="Gene3D" id="3.20.20.80">
    <property type="entry name" value="Glycosidases"/>
    <property type="match status" value="3"/>
</dbReference>
<evidence type="ECO:0000313" key="20">
    <source>
        <dbReference type="EnsemblMetazoa" id="LLOJ005909-PA"/>
    </source>
</evidence>
<dbReference type="AlphaFoldDB" id="A0A1B0CMM1"/>
<keyword evidence="14" id="KW-0326">Glycosidase</keyword>
<dbReference type="EC" id="3.2.1.1" evidence="6"/>
<feature type="signal peptide" evidence="16">
    <location>
        <begin position="1"/>
        <end position="21"/>
    </location>
</feature>
<evidence type="ECO:0000256" key="4">
    <source>
        <dbReference type="ARBA" id="ARBA00008061"/>
    </source>
</evidence>
<evidence type="ECO:0000313" key="19">
    <source>
        <dbReference type="EMBL" id="MBC1169321.1"/>
    </source>
</evidence>
<keyword evidence="9" id="KW-0378">Hydrolase</keyword>
<evidence type="ECO:0000256" key="5">
    <source>
        <dbReference type="ARBA" id="ARBA00011245"/>
    </source>
</evidence>
<dbReference type="Pfam" id="PF02806">
    <property type="entry name" value="Alpha-amylase_C"/>
    <property type="match status" value="2"/>
</dbReference>
<reference evidence="19" key="2">
    <citation type="journal article" date="2020" name="BMC">
        <title>Leishmania infection induces a limited differential gene expression in the sand fly midgut.</title>
        <authorList>
            <person name="Coutinho-Abreu I.V."/>
            <person name="Serafim T.D."/>
            <person name="Meneses C."/>
            <person name="Kamhawi S."/>
            <person name="Oliveira F."/>
            <person name="Valenzuela J.G."/>
        </authorList>
    </citation>
    <scope>NUCLEOTIDE SEQUENCE</scope>
    <source>
        <strain evidence="19">Jacobina</strain>
        <tissue evidence="19">Midgut</tissue>
    </source>
</reference>
<accession>A0A1B0CMM1</accession>
<dbReference type="InterPro" id="IPR006047">
    <property type="entry name" value="GH13_cat_dom"/>
</dbReference>
<comment type="catalytic activity">
    <reaction evidence="1">
        <text>Endohydrolysis of (1-&gt;4)-alpha-D-glucosidic linkages in polysaccharides containing three or more (1-&gt;4)-alpha-linked D-glucose units.</text>
        <dbReference type="EC" id="3.2.1.1"/>
    </reaction>
</comment>
<name>A0A1B0CMM1_LUTLO</name>
<dbReference type="PANTHER" id="PTHR43447">
    <property type="entry name" value="ALPHA-AMYLASE"/>
    <property type="match status" value="1"/>
</dbReference>
<dbReference type="Gene3D" id="2.60.40.1180">
    <property type="entry name" value="Golgi alpha-mannosidase II"/>
    <property type="match status" value="2"/>
</dbReference>
<evidence type="ECO:0000256" key="3">
    <source>
        <dbReference type="ARBA" id="ARBA00001923"/>
    </source>
</evidence>
<evidence type="ECO:0000256" key="12">
    <source>
        <dbReference type="ARBA" id="ARBA00023214"/>
    </source>
</evidence>
<dbReference type="EMBL" id="AJWK01018977">
    <property type="status" value="NOT_ANNOTATED_CDS"/>
    <property type="molecule type" value="Genomic_DNA"/>
</dbReference>
<dbReference type="SUPFAM" id="SSF51445">
    <property type="entry name" value="(Trans)glycosidases"/>
    <property type="match status" value="2"/>
</dbReference>
<evidence type="ECO:0000313" key="21">
    <source>
        <dbReference type="Proteomes" id="UP000092461"/>
    </source>
</evidence>
<feature type="domain" description="Glycosyl hydrolase family 13 catalytic" evidence="18">
    <location>
        <begin position="32"/>
        <end position="356"/>
    </location>
</feature>
<dbReference type="InterPro" id="IPR006046">
    <property type="entry name" value="Alpha_amylase"/>
</dbReference>
<keyword evidence="8 16" id="KW-0732">Signal</keyword>
<feature type="domain" description="Alpha-amylase C-terminal" evidence="17">
    <location>
        <begin position="843"/>
        <end position="930"/>
    </location>
</feature>
<evidence type="ECO:0000256" key="7">
    <source>
        <dbReference type="ARBA" id="ARBA00022723"/>
    </source>
</evidence>
<evidence type="ECO:0000256" key="15">
    <source>
        <dbReference type="RuleBase" id="RU003615"/>
    </source>
</evidence>
<dbReference type="EMBL" id="GITU01000618">
    <property type="protein sequence ID" value="MBC1169321.1"/>
    <property type="molecule type" value="Transcribed_RNA"/>
</dbReference>
<dbReference type="GO" id="GO:0005975">
    <property type="term" value="P:carbohydrate metabolic process"/>
    <property type="evidence" value="ECO:0007669"/>
    <property type="project" value="InterPro"/>
</dbReference>
<reference evidence="21" key="1">
    <citation type="submission" date="2012-05" db="EMBL/GenBank/DDBJ databases">
        <title>Whole Genome Assembly of Lutzomyia longipalpis.</title>
        <authorList>
            <person name="Richards S."/>
            <person name="Qu C."/>
            <person name="Dillon R."/>
            <person name="Worley K."/>
            <person name="Scherer S."/>
            <person name="Batterton M."/>
            <person name="Taylor A."/>
            <person name="Hawes A."/>
            <person name="Hernandez B."/>
            <person name="Kovar C."/>
            <person name="Mandapat C."/>
            <person name="Pham C."/>
            <person name="Qu C."/>
            <person name="Jing C."/>
            <person name="Bess C."/>
            <person name="Bandaranaike D."/>
            <person name="Ngo D."/>
            <person name="Ongeri F."/>
            <person name="Arias F."/>
            <person name="Lara F."/>
            <person name="Weissenberger G."/>
            <person name="Kamau G."/>
            <person name="Han H."/>
            <person name="Shen H."/>
            <person name="Dinh H."/>
            <person name="Khalil I."/>
            <person name="Jones J."/>
            <person name="Shafer J."/>
            <person name="Jayaseelan J."/>
            <person name="Quiroz J."/>
            <person name="Blankenburg K."/>
            <person name="Nguyen L."/>
            <person name="Jackson L."/>
            <person name="Francisco L."/>
            <person name="Tang L.-Y."/>
            <person name="Pu L.-L."/>
            <person name="Perales L."/>
            <person name="Lorensuhewa L."/>
            <person name="Munidasa M."/>
            <person name="Coyle M."/>
            <person name="Taylor M."/>
            <person name="Puazo M."/>
            <person name="Firestine M."/>
            <person name="Scheel M."/>
            <person name="Javaid M."/>
            <person name="Wang M."/>
            <person name="Li M."/>
            <person name="Tabassum N."/>
            <person name="Saada N."/>
            <person name="Osuji N."/>
            <person name="Aqrawi P."/>
            <person name="Fu Q."/>
            <person name="Thornton R."/>
            <person name="Raj R."/>
            <person name="Goodspeed R."/>
            <person name="Mata R."/>
            <person name="Najjar R."/>
            <person name="Gubbala S."/>
            <person name="Lee S."/>
            <person name="Denson S."/>
            <person name="Patil S."/>
            <person name="Macmil S."/>
            <person name="Qi S."/>
            <person name="Matskevitch T."/>
            <person name="Palculict T."/>
            <person name="Mathew T."/>
            <person name="Vee V."/>
            <person name="Velamala V."/>
            <person name="Korchina V."/>
            <person name="Cai W."/>
            <person name="Liu W."/>
            <person name="Dai W."/>
            <person name="Zou X."/>
            <person name="Zhu Y."/>
            <person name="Zhang Y."/>
            <person name="Wu Y.-Q."/>
            <person name="Xin Y."/>
            <person name="Nazarath L."/>
            <person name="Kovar C."/>
            <person name="Han Y."/>
            <person name="Muzny D."/>
            <person name="Gibbs R."/>
        </authorList>
    </citation>
    <scope>NUCLEOTIDE SEQUENCE [LARGE SCALE GENOMIC DNA]</scope>
    <source>
        <strain evidence="21">Jacobina</strain>
    </source>
</reference>
<dbReference type="InterPro" id="IPR013780">
    <property type="entry name" value="Glyco_hydro_b"/>
</dbReference>
<evidence type="ECO:0000256" key="14">
    <source>
        <dbReference type="ARBA" id="ARBA00023295"/>
    </source>
</evidence>
<dbReference type="GO" id="GO:0046872">
    <property type="term" value="F:metal ion binding"/>
    <property type="evidence" value="ECO:0007669"/>
    <property type="project" value="UniProtKB-KW"/>
</dbReference>
<dbReference type="InterPro" id="IPR006048">
    <property type="entry name" value="A-amylase/branching_C"/>
</dbReference>
<organism evidence="20 21">
    <name type="scientific">Lutzomyia longipalpis</name>
    <name type="common">Sand fly</name>
    <dbReference type="NCBI Taxonomy" id="7200"/>
    <lineage>
        <taxon>Eukaryota</taxon>
        <taxon>Metazoa</taxon>
        <taxon>Ecdysozoa</taxon>
        <taxon>Arthropoda</taxon>
        <taxon>Hexapoda</taxon>
        <taxon>Insecta</taxon>
        <taxon>Pterygota</taxon>
        <taxon>Neoptera</taxon>
        <taxon>Endopterygota</taxon>
        <taxon>Diptera</taxon>
        <taxon>Nematocera</taxon>
        <taxon>Psychodoidea</taxon>
        <taxon>Psychodidae</taxon>
        <taxon>Lutzomyia</taxon>
        <taxon>Lutzomyia</taxon>
    </lineage>
</organism>
<evidence type="ECO:0000256" key="10">
    <source>
        <dbReference type="ARBA" id="ARBA00022837"/>
    </source>
</evidence>
<comment type="cofactor">
    <cofactor evidence="2">
        <name>Ca(2+)</name>
        <dbReference type="ChEBI" id="CHEBI:29108"/>
    </cofactor>
</comment>
<comment type="cofactor">
    <cofactor evidence="3">
        <name>chloride</name>
        <dbReference type="ChEBI" id="CHEBI:17996"/>
    </cofactor>
</comment>
<feature type="domain" description="Alpha-amylase C-terminal" evidence="17">
    <location>
        <begin position="365"/>
        <end position="454"/>
    </location>
</feature>
<evidence type="ECO:0000259" key="18">
    <source>
        <dbReference type="SMART" id="SM00642"/>
    </source>
</evidence>
<keyword evidence="10" id="KW-0106">Calcium</keyword>
<dbReference type="InterPro" id="IPR031319">
    <property type="entry name" value="A-amylase_C"/>
</dbReference>
<dbReference type="PRINTS" id="PR00110">
    <property type="entry name" value="ALPHAAMYLASE"/>
</dbReference>
<keyword evidence="21" id="KW-1185">Reference proteome</keyword>
<evidence type="ECO:0000256" key="11">
    <source>
        <dbReference type="ARBA" id="ARBA00023157"/>
    </source>
</evidence>
<evidence type="ECO:0000256" key="8">
    <source>
        <dbReference type="ARBA" id="ARBA00022729"/>
    </source>
</evidence>
<evidence type="ECO:0000256" key="2">
    <source>
        <dbReference type="ARBA" id="ARBA00001913"/>
    </source>
</evidence>
<dbReference type="SMART" id="SM00632">
    <property type="entry name" value="Aamy_C"/>
    <property type="match status" value="2"/>
</dbReference>
<comment type="similarity">
    <text evidence="4 15">Belongs to the glycosyl hydrolase 13 family.</text>
</comment>
<evidence type="ECO:0000259" key="17">
    <source>
        <dbReference type="SMART" id="SM00632"/>
    </source>
</evidence>
<dbReference type="Pfam" id="PF00128">
    <property type="entry name" value="Alpha-amylase"/>
    <property type="match status" value="2"/>
</dbReference>
<dbReference type="SUPFAM" id="SSF51011">
    <property type="entry name" value="Glycosyl hydrolase domain"/>
    <property type="match status" value="2"/>
</dbReference>
<dbReference type="SMART" id="SM00642">
    <property type="entry name" value="Aamy"/>
    <property type="match status" value="2"/>
</dbReference>
<feature type="domain" description="Glycosyl hydrolase family 13 catalytic" evidence="18">
    <location>
        <begin position="465"/>
        <end position="834"/>
    </location>
</feature>
<feature type="chain" id="PRO_5044555435" description="alpha-amylase" evidence="16">
    <location>
        <begin position="22"/>
        <end position="931"/>
    </location>
</feature>
<dbReference type="VEuPathDB" id="VectorBase:LLONM1_009054"/>
<dbReference type="VEuPathDB" id="VectorBase:LLOJ005909"/>
<keyword evidence="7" id="KW-0479">Metal-binding</keyword>
<sequence length="931" mass="104192">MHFISFGGGILLVLVLHVADGQFDPHFLPGRSVIVHLFEWKFSDIAAECENYLGPNGFGGVQVSPINECLVSPERAWWERYQPVSYAIVSRSGDEKEFAEMVKRCYEAGVRVYVDVIFNHMASGEGEVVGTGGSLVYPEERLYPHVPYGPEDFNPHCVIEDYQDVDQVRNCALVSLPDLNQKSDNVKRSVIEFLDRLIDHGVAGFRADACKHINEYTSIGVVTEFLFSAEIGNIFRYKKLKEFMKWGTDERFLRSDRALVFVENHDNERGHGAGGKDILTYKDGKRYLLAVLFTIAHPYGIPRIMSSYDFSNSDEGPPANAKGEIISPVFNDRGLCTNGWICQHRWLGVASMVQFRNAVAGSGIVNWMDNGEQQFAFCRGDLGFVAFNGYTMSHLNSTVKVCLPPGIYCDVISGEVTLDGCTGLEVVVKDDGYANIFIPGDSPTVVLILVAVAAQYDPHYLDKRTVMVHLFEWKWNDIAKECQDYLGPNGFGGVQVSPVNENWVSGERAWFERYQPISYKLTTRSGTEDEFAAMVKTCRQNGVRIFVDIVVNHMASGALEDTIYGTGGSEAHPGPFDYPAVPYEKNDFHPDCSISDYQNVYQVRNCQLSSLRDLNQTIPYVREKILDFLNHLVDLGVAGFRIDAAKHMDPKDLRYIYNHIKKLNKDAEAGDKAFIFQEVIDLGGEAVSSREYISLGVVTEFKASDDLGKLFRGQVALSTLERWGPQYGLLPSNRALAFVENHDNERGHGAGGTNILTYKDGKIYTMAVVFNLAHSYGVPRMMSSYEFNDPSQGPPHDDNNNILTPEFSADGNSCTNGWVCQHRWRPMRNMVKFRNIVGRKPVRKWYDNGSNQIAFSRGNQGFVAFNMDIVDFNQQVPTDLPDGVYCDVITGEKNGNECTGKVVIVSKRKAAVILRADDDYGVLAIHSESKL</sequence>
<dbReference type="GO" id="GO:0004556">
    <property type="term" value="F:alpha-amylase activity"/>
    <property type="evidence" value="ECO:0007669"/>
    <property type="project" value="UniProtKB-EC"/>
</dbReference>
<comment type="subunit">
    <text evidence="5">Monomer.</text>
</comment>
<dbReference type="EMBL" id="AJWK01018976">
    <property type="status" value="NOT_ANNOTATED_CDS"/>
    <property type="molecule type" value="Genomic_DNA"/>
</dbReference>
<evidence type="ECO:0000256" key="1">
    <source>
        <dbReference type="ARBA" id="ARBA00000548"/>
    </source>
</evidence>
<evidence type="ECO:0000256" key="16">
    <source>
        <dbReference type="SAM" id="SignalP"/>
    </source>
</evidence>
<dbReference type="Proteomes" id="UP000092461">
    <property type="component" value="Unassembled WGS sequence"/>
</dbReference>
<evidence type="ECO:0000256" key="9">
    <source>
        <dbReference type="ARBA" id="ARBA00022801"/>
    </source>
</evidence>
<evidence type="ECO:0000256" key="6">
    <source>
        <dbReference type="ARBA" id="ARBA00012595"/>
    </source>
</evidence>
<reference evidence="20" key="3">
    <citation type="submission" date="2020-05" db="UniProtKB">
        <authorList>
            <consortium name="EnsemblMetazoa"/>
        </authorList>
    </citation>
    <scope>IDENTIFICATION</scope>
    <source>
        <strain evidence="20">Jacobina</strain>
    </source>
</reference>
<proteinExistence type="inferred from homology"/>
<dbReference type="EnsemblMetazoa" id="LLOJ005909-RA">
    <property type="protein sequence ID" value="LLOJ005909-PA"/>
    <property type="gene ID" value="LLOJ005909"/>
</dbReference>
<dbReference type="VEuPathDB" id="VectorBase:LLONM1_008809"/>
<keyword evidence="13" id="KW-0119">Carbohydrate metabolism</keyword>
<keyword evidence="11" id="KW-1015">Disulfide bond</keyword>
<dbReference type="InterPro" id="IPR017853">
    <property type="entry name" value="GH"/>
</dbReference>
<protein>
    <recommendedName>
        <fullName evidence="6">alpha-amylase</fullName>
        <ecNumber evidence="6">3.2.1.1</ecNumber>
    </recommendedName>
</protein>
<keyword evidence="12" id="KW-0868">Chloride</keyword>
<evidence type="ECO:0000256" key="13">
    <source>
        <dbReference type="ARBA" id="ARBA00023277"/>
    </source>
</evidence>
<dbReference type="CDD" id="cd11317">
    <property type="entry name" value="AmyAc_bac_euk_AmyA"/>
    <property type="match status" value="2"/>
</dbReference>